<dbReference type="AlphaFoldDB" id="A0AAE9PRB9"/>
<evidence type="ECO:0000313" key="1">
    <source>
        <dbReference type="EMBL" id="UZP76502.1"/>
    </source>
</evidence>
<sequence length="135" mass="15512">MYHKFIIKNTICIYQSVLSRGRGGVCLIEKQGGGLVFLLSVPRSGSSLLTAILQNHSRLFATQEMWFLLSLYDLPQSHARPYGGTGILRQFFEGMVPPTYWSRPPVRMHLKYIMVCFKEQQQICLSTNPRVTIRF</sequence>
<proteinExistence type="predicted"/>
<dbReference type="Pfam" id="PF13469">
    <property type="entry name" value="Sulfotransfer_3"/>
    <property type="match status" value="1"/>
</dbReference>
<name>A0AAE9PRB9_PAEPO</name>
<protein>
    <submittedName>
        <fullName evidence="1">Sulfotransferase</fullName>
    </submittedName>
</protein>
<gene>
    <name evidence="1" type="ORF">MF626_05800</name>
</gene>
<dbReference type="InterPro" id="IPR027417">
    <property type="entry name" value="P-loop_NTPase"/>
</dbReference>
<dbReference type="EMBL" id="CP097770">
    <property type="protein sequence ID" value="UZP76502.1"/>
    <property type="molecule type" value="Genomic_DNA"/>
</dbReference>
<dbReference type="Gene3D" id="3.40.50.300">
    <property type="entry name" value="P-loop containing nucleotide triphosphate hydrolases"/>
    <property type="match status" value="1"/>
</dbReference>
<organism evidence="1">
    <name type="scientific">Paenibacillus polymyxa</name>
    <name type="common">Bacillus polymyxa</name>
    <dbReference type="NCBI Taxonomy" id="1406"/>
    <lineage>
        <taxon>Bacteria</taxon>
        <taxon>Bacillati</taxon>
        <taxon>Bacillota</taxon>
        <taxon>Bacilli</taxon>
        <taxon>Bacillales</taxon>
        <taxon>Paenibacillaceae</taxon>
        <taxon>Paenibacillus</taxon>
    </lineage>
</organism>
<accession>A0AAE9PRB9</accession>
<dbReference type="SUPFAM" id="SSF52540">
    <property type="entry name" value="P-loop containing nucleoside triphosphate hydrolases"/>
    <property type="match status" value="1"/>
</dbReference>
<reference evidence="1" key="1">
    <citation type="submission" date="2022-11" db="EMBL/GenBank/DDBJ databases">
        <authorList>
            <person name="Vasilchenko N.G."/>
            <person name="Prazdnova E.V."/>
            <person name="Gorovtsov A.V."/>
            <person name="Chistyakov V.A."/>
            <person name="Pak M.L."/>
        </authorList>
    </citation>
    <scope>NUCLEOTIDE SEQUENCE</scope>
    <source>
        <strain evidence="1">R 4.5</strain>
    </source>
</reference>